<dbReference type="InterPro" id="IPR002347">
    <property type="entry name" value="SDR_fam"/>
</dbReference>
<name>A0A2P8DNL0_9ACTN</name>
<evidence type="ECO:0000313" key="4">
    <source>
        <dbReference type="EMBL" id="PSK98780.1"/>
    </source>
</evidence>
<dbReference type="GO" id="GO:0016491">
    <property type="term" value="F:oxidoreductase activity"/>
    <property type="evidence" value="ECO:0007669"/>
    <property type="project" value="UniProtKB-KW"/>
</dbReference>
<comment type="similarity">
    <text evidence="1">Belongs to the short-chain dehydrogenases/reductases (SDR) family.</text>
</comment>
<gene>
    <name evidence="4" type="ORF">CLV63_1044</name>
</gene>
<reference evidence="4 5" key="1">
    <citation type="submission" date="2018-03" db="EMBL/GenBank/DDBJ databases">
        <title>Genomic Encyclopedia of Archaeal and Bacterial Type Strains, Phase II (KMG-II): from individual species to whole genera.</title>
        <authorList>
            <person name="Goeker M."/>
        </authorList>
    </citation>
    <scope>NUCLEOTIDE SEQUENCE [LARGE SCALE GENOMIC DNA]</scope>
    <source>
        <strain evidence="4 5">DSM 45312</strain>
    </source>
</reference>
<dbReference type="SMART" id="SM00822">
    <property type="entry name" value="PKS_KR"/>
    <property type="match status" value="1"/>
</dbReference>
<dbReference type="Pfam" id="PF13561">
    <property type="entry name" value="adh_short_C2"/>
    <property type="match status" value="1"/>
</dbReference>
<dbReference type="PRINTS" id="PR00081">
    <property type="entry name" value="GDHRDH"/>
</dbReference>
<sequence length="263" mass="27189">MNHTYDTEGTDPVALNAATKAVVTGGTHGMGLAIAAALIDGGAEVIVTGRDGKKIEAAQAELGPRAHVVRSDAASPADIDALAARAELLLGGIDALFVNHGYARLETFDQVTEATYDRHFDINAKGAFFTVQRLAPLVRDGGSIVLTSSIADSGGAPGMIAYAGSKAALWSFTQGFAAELLPRGIRVNAVSPGFIDTPSMGIDATDAFRADFSRVGDEQTPMRRHGSVDEVARAALFLAFDATFSTAVKLPVDGGTGQDIAVA</sequence>
<keyword evidence="2" id="KW-0560">Oxidoreductase</keyword>
<dbReference type="Proteomes" id="UP000240542">
    <property type="component" value="Unassembled WGS sequence"/>
</dbReference>
<dbReference type="InterPro" id="IPR020904">
    <property type="entry name" value="Sc_DH/Rdtase_CS"/>
</dbReference>
<dbReference type="SUPFAM" id="SSF51735">
    <property type="entry name" value="NAD(P)-binding Rossmann-fold domains"/>
    <property type="match status" value="1"/>
</dbReference>
<evidence type="ECO:0000259" key="3">
    <source>
        <dbReference type="SMART" id="SM00822"/>
    </source>
</evidence>
<evidence type="ECO:0000256" key="2">
    <source>
        <dbReference type="ARBA" id="ARBA00023002"/>
    </source>
</evidence>
<evidence type="ECO:0000313" key="5">
    <source>
        <dbReference type="Proteomes" id="UP000240542"/>
    </source>
</evidence>
<dbReference type="PANTHER" id="PTHR43477">
    <property type="entry name" value="DIHYDROANTICAPSIN 7-DEHYDROGENASE"/>
    <property type="match status" value="1"/>
</dbReference>
<dbReference type="CDD" id="cd05233">
    <property type="entry name" value="SDR_c"/>
    <property type="match status" value="1"/>
</dbReference>
<dbReference type="PROSITE" id="PS00061">
    <property type="entry name" value="ADH_SHORT"/>
    <property type="match status" value="1"/>
</dbReference>
<dbReference type="EMBL" id="PYGA01000004">
    <property type="protein sequence ID" value="PSK98780.1"/>
    <property type="molecule type" value="Genomic_DNA"/>
</dbReference>
<dbReference type="InterPro" id="IPR057326">
    <property type="entry name" value="KR_dom"/>
</dbReference>
<dbReference type="InterPro" id="IPR036291">
    <property type="entry name" value="NAD(P)-bd_dom_sf"/>
</dbReference>
<protein>
    <recommendedName>
        <fullName evidence="3">Ketoreductase domain-containing protein</fullName>
    </recommendedName>
</protein>
<comment type="caution">
    <text evidence="4">The sequence shown here is derived from an EMBL/GenBank/DDBJ whole genome shotgun (WGS) entry which is preliminary data.</text>
</comment>
<dbReference type="AlphaFoldDB" id="A0A2P8DNL0"/>
<dbReference type="PANTHER" id="PTHR43477:SF1">
    <property type="entry name" value="DIHYDROANTICAPSIN 7-DEHYDROGENASE"/>
    <property type="match status" value="1"/>
</dbReference>
<dbReference type="Gene3D" id="3.40.50.720">
    <property type="entry name" value="NAD(P)-binding Rossmann-like Domain"/>
    <property type="match status" value="1"/>
</dbReference>
<accession>A0A2P8DNL0</accession>
<evidence type="ECO:0000256" key="1">
    <source>
        <dbReference type="ARBA" id="ARBA00006484"/>
    </source>
</evidence>
<organism evidence="4 5">
    <name type="scientific">Murinocardiopsis flavida</name>
    <dbReference type="NCBI Taxonomy" id="645275"/>
    <lineage>
        <taxon>Bacteria</taxon>
        <taxon>Bacillati</taxon>
        <taxon>Actinomycetota</taxon>
        <taxon>Actinomycetes</taxon>
        <taxon>Streptosporangiales</taxon>
        <taxon>Nocardiopsidaceae</taxon>
        <taxon>Murinocardiopsis</taxon>
    </lineage>
</organism>
<feature type="domain" description="Ketoreductase" evidence="3">
    <location>
        <begin position="21"/>
        <end position="193"/>
    </location>
</feature>
<dbReference type="FunFam" id="3.40.50.720:FF:000084">
    <property type="entry name" value="Short-chain dehydrogenase reductase"/>
    <property type="match status" value="1"/>
</dbReference>
<keyword evidence="5" id="KW-1185">Reference proteome</keyword>
<dbReference type="RefSeq" id="WP_106582123.1">
    <property type="nucleotide sequence ID" value="NZ_PYGA01000004.1"/>
</dbReference>
<dbReference type="OrthoDB" id="9803333at2"/>
<dbReference type="InterPro" id="IPR051122">
    <property type="entry name" value="SDR_DHRS6-like"/>
</dbReference>
<proteinExistence type="inferred from homology"/>